<dbReference type="PANTHER" id="PTHR30250:SF11">
    <property type="entry name" value="O-ANTIGEN TRANSPORTER-RELATED"/>
    <property type="match status" value="1"/>
</dbReference>
<dbReference type="RefSeq" id="WP_137449104.1">
    <property type="nucleotide sequence ID" value="NZ_SZZH01000001.1"/>
</dbReference>
<keyword evidence="9" id="KW-1185">Reference proteome</keyword>
<feature type="transmembrane region" description="Helical" evidence="7">
    <location>
        <begin position="129"/>
        <end position="151"/>
    </location>
</feature>
<feature type="transmembrane region" description="Helical" evidence="7">
    <location>
        <begin position="418"/>
        <end position="438"/>
    </location>
</feature>
<keyword evidence="4 7" id="KW-1133">Transmembrane helix</keyword>
<keyword evidence="3 7" id="KW-0812">Transmembrane</keyword>
<protein>
    <submittedName>
        <fullName evidence="8">Uncharacterized protein</fullName>
    </submittedName>
</protein>
<comment type="subcellular location">
    <subcellularLocation>
        <location evidence="1">Cell membrane</location>
        <topology evidence="1">Multi-pass membrane protein</topology>
    </subcellularLocation>
</comment>
<accession>A0A4U6QN26</accession>
<feature type="compositionally biased region" description="Low complexity" evidence="6">
    <location>
        <begin position="29"/>
        <end position="45"/>
    </location>
</feature>
<evidence type="ECO:0000256" key="4">
    <source>
        <dbReference type="ARBA" id="ARBA00022989"/>
    </source>
</evidence>
<feature type="transmembrane region" description="Helical" evidence="7">
    <location>
        <begin position="444"/>
        <end position="465"/>
    </location>
</feature>
<dbReference type="Proteomes" id="UP000306985">
    <property type="component" value="Unassembled WGS sequence"/>
</dbReference>
<dbReference type="EMBL" id="SZZH01000001">
    <property type="protein sequence ID" value="TKV61799.1"/>
    <property type="molecule type" value="Genomic_DNA"/>
</dbReference>
<feature type="transmembrane region" description="Helical" evidence="7">
    <location>
        <begin position="157"/>
        <end position="178"/>
    </location>
</feature>
<feature type="transmembrane region" description="Helical" evidence="7">
    <location>
        <begin position="218"/>
        <end position="238"/>
    </location>
</feature>
<feature type="transmembrane region" description="Helical" evidence="7">
    <location>
        <begin position="89"/>
        <end position="108"/>
    </location>
</feature>
<gene>
    <name evidence="8" type="ORF">FDO65_09720</name>
</gene>
<evidence type="ECO:0000256" key="5">
    <source>
        <dbReference type="ARBA" id="ARBA00023136"/>
    </source>
</evidence>
<feature type="transmembrane region" description="Helical" evidence="7">
    <location>
        <begin position="357"/>
        <end position="379"/>
    </location>
</feature>
<feature type="transmembrane region" description="Helical" evidence="7">
    <location>
        <begin position="190"/>
        <end position="212"/>
    </location>
</feature>
<dbReference type="Pfam" id="PF01943">
    <property type="entry name" value="Polysacc_synt"/>
    <property type="match status" value="1"/>
</dbReference>
<dbReference type="OrthoDB" id="3320002at2"/>
<dbReference type="AlphaFoldDB" id="A0A4U6QN26"/>
<dbReference type="PANTHER" id="PTHR30250">
    <property type="entry name" value="PST FAMILY PREDICTED COLANIC ACID TRANSPORTER"/>
    <property type="match status" value="1"/>
</dbReference>
<evidence type="ECO:0000313" key="9">
    <source>
        <dbReference type="Proteomes" id="UP000306985"/>
    </source>
</evidence>
<reference evidence="8 9" key="1">
    <citation type="submission" date="2019-05" db="EMBL/GenBank/DDBJ databases">
        <title>Nakamurella sp. N5BH11, whole genome shotgun sequence.</title>
        <authorList>
            <person name="Tuo L."/>
        </authorList>
    </citation>
    <scope>NUCLEOTIDE SEQUENCE [LARGE SCALE GENOMIC DNA]</scope>
    <source>
        <strain evidence="8 9">N5BH11</strain>
    </source>
</reference>
<evidence type="ECO:0000313" key="8">
    <source>
        <dbReference type="EMBL" id="TKV61799.1"/>
    </source>
</evidence>
<evidence type="ECO:0000256" key="3">
    <source>
        <dbReference type="ARBA" id="ARBA00022692"/>
    </source>
</evidence>
<evidence type="ECO:0000256" key="7">
    <source>
        <dbReference type="SAM" id="Phobius"/>
    </source>
</evidence>
<name>A0A4U6QN26_9ACTN</name>
<evidence type="ECO:0000256" key="2">
    <source>
        <dbReference type="ARBA" id="ARBA00022475"/>
    </source>
</evidence>
<feature type="region of interest" description="Disordered" evidence="6">
    <location>
        <begin position="1"/>
        <end position="45"/>
    </location>
</feature>
<organism evidence="8 9">
    <name type="scientific">Nakamurella flava</name>
    <dbReference type="NCBI Taxonomy" id="2576308"/>
    <lineage>
        <taxon>Bacteria</taxon>
        <taxon>Bacillati</taxon>
        <taxon>Actinomycetota</taxon>
        <taxon>Actinomycetes</taxon>
        <taxon>Nakamurellales</taxon>
        <taxon>Nakamurellaceae</taxon>
        <taxon>Nakamurella</taxon>
    </lineage>
</organism>
<sequence length="507" mass="51853">MSLRSHGPVDDVAGPEQRPDVGVSPHPQPAAGAARSASTTSPRTVAAATPDLARNMTLTALGNAVAPIAALATTPILSYALGVTGRGELAAATAPLLLGVTASTFGLPEAIMNLVARRPSALVAAIRRGALLITLAGLIGTAIVIGCAGILSGGSASVQHLVVLASLALVPSLLVLVLRAGAAGLHQWRLVAMEQVVVAVARLGGVAGLAVAGVLTPLTATIVMALAPVVSGIVYLPLIRRRRELVAALQQRSADPSVPDAARGRHRPAESEAPYPVLLSFGTRVWFGSLSGVLLSRLDQVMVTPLSNAYELGLYVAAVNISDVALVLNSAMRDVTTTADAADRDDDRLSASARISFLLSLILGGALAVLLPFGLPLLFGADFAPAVTPGWILLAAVVLITPGSIAGAGLSARGRPELRTLSLALACIINIGLLFALVPTFGAVGAALATLAGNLVCGVSNLLLLSRTSRIPLRRFLGVRRSDLRIIVDKGAGLVRSVGARRRVSHR</sequence>
<feature type="transmembrane region" description="Helical" evidence="7">
    <location>
        <begin position="64"/>
        <end position="83"/>
    </location>
</feature>
<dbReference type="GO" id="GO:0005886">
    <property type="term" value="C:plasma membrane"/>
    <property type="evidence" value="ECO:0007669"/>
    <property type="project" value="UniProtKB-SubCell"/>
</dbReference>
<keyword evidence="5 7" id="KW-0472">Membrane</keyword>
<dbReference type="InterPro" id="IPR002797">
    <property type="entry name" value="Polysacc_synth"/>
</dbReference>
<feature type="transmembrane region" description="Helical" evidence="7">
    <location>
        <begin position="391"/>
        <end position="411"/>
    </location>
</feature>
<comment type="caution">
    <text evidence="8">The sequence shown here is derived from an EMBL/GenBank/DDBJ whole genome shotgun (WGS) entry which is preliminary data.</text>
</comment>
<proteinExistence type="predicted"/>
<evidence type="ECO:0000256" key="6">
    <source>
        <dbReference type="SAM" id="MobiDB-lite"/>
    </source>
</evidence>
<evidence type="ECO:0000256" key="1">
    <source>
        <dbReference type="ARBA" id="ARBA00004651"/>
    </source>
</evidence>
<dbReference type="InterPro" id="IPR050833">
    <property type="entry name" value="Poly_Biosynth_Transport"/>
</dbReference>
<keyword evidence="2" id="KW-1003">Cell membrane</keyword>